<proteinExistence type="predicted"/>
<feature type="region of interest" description="Disordered" evidence="1">
    <location>
        <begin position="349"/>
        <end position="459"/>
    </location>
</feature>
<feature type="compositionally biased region" description="Low complexity" evidence="1">
    <location>
        <begin position="384"/>
        <end position="409"/>
    </location>
</feature>
<evidence type="ECO:0000256" key="2">
    <source>
        <dbReference type="SAM" id="Phobius"/>
    </source>
</evidence>
<evidence type="ECO:0000313" key="4">
    <source>
        <dbReference type="EMBL" id="KAJ5461729.1"/>
    </source>
</evidence>
<evidence type="ECO:0000259" key="3">
    <source>
        <dbReference type="Pfam" id="PF00026"/>
    </source>
</evidence>
<dbReference type="EMBL" id="JAPVEA010000002">
    <property type="protein sequence ID" value="KAJ5461729.1"/>
    <property type="molecule type" value="Genomic_DNA"/>
</dbReference>
<evidence type="ECO:0000313" key="5">
    <source>
        <dbReference type="Proteomes" id="UP001213681"/>
    </source>
</evidence>
<comment type="caution">
    <text evidence="4">The sequence shown here is derived from an EMBL/GenBank/DDBJ whole genome shotgun (WGS) entry which is preliminary data.</text>
</comment>
<dbReference type="CDD" id="cd12087">
    <property type="entry name" value="TM_EGFR-like"/>
    <property type="match status" value="1"/>
</dbReference>
<dbReference type="InterPro" id="IPR033121">
    <property type="entry name" value="PEPTIDASE_A1"/>
</dbReference>
<dbReference type="RefSeq" id="XP_056770771.1">
    <property type="nucleotide sequence ID" value="XM_056906664.1"/>
</dbReference>
<protein>
    <recommendedName>
        <fullName evidence="3">Peptidase A1 domain-containing protein</fullName>
    </recommendedName>
</protein>
<name>A0AAD6CEM2_9EURO</name>
<keyword evidence="2" id="KW-1133">Transmembrane helix</keyword>
<keyword evidence="5" id="KW-1185">Reference proteome</keyword>
<dbReference type="Proteomes" id="UP001213681">
    <property type="component" value="Unassembled WGS sequence"/>
</dbReference>
<feature type="compositionally biased region" description="Basic and acidic residues" evidence="1">
    <location>
        <begin position="410"/>
        <end position="425"/>
    </location>
</feature>
<keyword evidence="2" id="KW-0812">Transmembrane</keyword>
<dbReference type="InterPro" id="IPR021109">
    <property type="entry name" value="Peptidase_aspartic_dom_sf"/>
</dbReference>
<feature type="transmembrane region" description="Helical" evidence="2">
    <location>
        <begin position="317"/>
        <end position="339"/>
    </location>
</feature>
<feature type="domain" description="Peptidase A1" evidence="3">
    <location>
        <begin position="53"/>
        <end position="268"/>
    </location>
</feature>
<feature type="compositionally biased region" description="Basic and acidic residues" evidence="1">
    <location>
        <begin position="443"/>
        <end position="453"/>
    </location>
</feature>
<dbReference type="GeneID" id="81596907"/>
<sequence length="459" mass="48894">MVVLSDYGCSTSVFTNAPSDCAVSRGTLFNANQSSSWYDLGLFSINENGVGLEVNLGGIFGLNPQPVNFTSLGNFSSPSFLTTLKNQGKIPSLSWSYTAGAQYRLKQVYGQLIFSGYDTSRFVENSVSFTMAGDITRDLVVYLQSISYSGSTSATLLSDPILTFIDSTDPNLWMPGVSATPSRRPSGLQWTPRVVSFRLSDVATGGAAVTITLPYNAFALTAKAPLVNSSSHYFPLKRAANSTQYTLGRVFLQEAYLSVDYERNTFNVSACSWNENSQQDIVTITSKDSGSTSCAGSACSSGTNSSGDSSPLSRGTVAGIAIAALVGVGILAAILFFFIRRQRQKTAYKATPPEPDVSVLSGPVHNAPPSGPSDQSSPQPPFWSPDAIFGGVSDSNNGRSNNGHSSGSGRTHEQSVDDRGMELDGHGTQITPVYHELPGSAVEKTRPEPELERPNTPYV</sequence>
<keyword evidence="2" id="KW-0472">Membrane</keyword>
<dbReference type="Pfam" id="PF00026">
    <property type="entry name" value="Asp"/>
    <property type="match status" value="1"/>
</dbReference>
<feature type="region of interest" description="Disordered" evidence="1">
    <location>
        <begin position="287"/>
        <end position="312"/>
    </location>
</feature>
<dbReference type="Gene3D" id="2.40.70.10">
    <property type="entry name" value="Acid Proteases"/>
    <property type="match status" value="2"/>
</dbReference>
<dbReference type="AlphaFoldDB" id="A0AAD6CEM2"/>
<reference evidence="4" key="1">
    <citation type="submission" date="2022-12" db="EMBL/GenBank/DDBJ databases">
        <authorList>
            <person name="Petersen C."/>
        </authorList>
    </citation>
    <scope>NUCLEOTIDE SEQUENCE</scope>
    <source>
        <strain evidence="4">IBT 16125</strain>
    </source>
</reference>
<reference evidence="4" key="2">
    <citation type="journal article" date="2023" name="IMA Fungus">
        <title>Comparative genomic study of the Penicillium genus elucidates a diverse pangenome and 15 lateral gene transfer events.</title>
        <authorList>
            <person name="Petersen C."/>
            <person name="Sorensen T."/>
            <person name="Nielsen M.R."/>
            <person name="Sondergaard T.E."/>
            <person name="Sorensen J.L."/>
            <person name="Fitzpatrick D.A."/>
            <person name="Frisvad J.C."/>
            <person name="Nielsen K.L."/>
        </authorList>
    </citation>
    <scope>NUCLEOTIDE SEQUENCE</scope>
    <source>
        <strain evidence="4">IBT 16125</strain>
    </source>
</reference>
<evidence type="ECO:0000256" key="1">
    <source>
        <dbReference type="SAM" id="MobiDB-lite"/>
    </source>
</evidence>
<feature type="compositionally biased region" description="Low complexity" evidence="1">
    <location>
        <begin position="288"/>
        <end position="310"/>
    </location>
</feature>
<dbReference type="SUPFAM" id="SSF50630">
    <property type="entry name" value="Acid proteases"/>
    <property type="match status" value="1"/>
</dbReference>
<organism evidence="4 5">
    <name type="scientific">Penicillium daleae</name>
    <dbReference type="NCBI Taxonomy" id="63821"/>
    <lineage>
        <taxon>Eukaryota</taxon>
        <taxon>Fungi</taxon>
        <taxon>Dikarya</taxon>
        <taxon>Ascomycota</taxon>
        <taxon>Pezizomycotina</taxon>
        <taxon>Eurotiomycetes</taxon>
        <taxon>Eurotiomycetidae</taxon>
        <taxon>Eurotiales</taxon>
        <taxon>Aspergillaceae</taxon>
        <taxon>Penicillium</taxon>
    </lineage>
</organism>
<gene>
    <name evidence="4" type="ORF">N7458_003281</name>
</gene>
<accession>A0AAD6CEM2</accession>